<evidence type="ECO:0000313" key="2">
    <source>
        <dbReference type="Proteomes" id="UP001431181"/>
    </source>
</evidence>
<gene>
    <name evidence="1" type="ORF">ONZ52_13235</name>
</gene>
<reference evidence="1" key="1">
    <citation type="submission" date="2022-11" db="EMBL/GenBank/DDBJ databases">
        <title>Marinomonas sp. nov., isolated from marine algae.</title>
        <authorList>
            <person name="Choi D.G."/>
            <person name="Kim J.M."/>
            <person name="Lee J.K."/>
            <person name="Baek J.H."/>
            <person name="Jeon C.O."/>
        </authorList>
    </citation>
    <scope>NUCLEOTIDE SEQUENCE</scope>
    <source>
        <strain evidence="1">KJ51-3</strain>
    </source>
</reference>
<dbReference type="EMBL" id="JAPEUL010000007">
    <property type="protein sequence ID" value="MCW4629863.1"/>
    <property type="molecule type" value="Genomic_DNA"/>
</dbReference>
<protein>
    <submittedName>
        <fullName evidence="1">Uncharacterized protein</fullName>
    </submittedName>
</protein>
<dbReference type="Proteomes" id="UP001431181">
    <property type="component" value="Unassembled WGS sequence"/>
</dbReference>
<dbReference type="Gene3D" id="3.40.50.1980">
    <property type="entry name" value="Nitrogenase molybdenum iron protein domain"/>
    <property type="match status" value="1"/>
</dbReference>
<evidence type="ECO:0000313" key="1">
    <source>
        <dbReference type="EMBL" id="MCW4629863.1"/>
    </source>
</evidence>
<name>A0ABT3KH41_9GAMM</name>
<dbReference type="RefSeq" id="WP_265219116.1">
    <property type="nucleotide sequence ID" value="NZ_JAPEUL010000007.1"/>
</dbReference>
<keyword evidence="2" id="KW-1185">Reference proteome</keyword>
<sequence>MVHVMTHLKQVFAVGEDTFRLDYYSATNLLKRLQALFGHNHHDQ</sequence>
<proteinExistence type="predicted"/>
<organism evidence="1 2">
    <name type="scientific">Marinomonas rhodophyticola</name>
    <dbReference type="NCBI Taxonomy" id="2992803"/>
    <lineage>
        <taxon>Bacteria</taxon>
        <taxon>Pseudomonadati</taxon>
        <taxon>Pseudomonadota</taxon>
        <taxon>Gammaproteobacteria</taxon>
        <taxon>Oceanospirillales</taxon>
        <taxon>Oceanospirillaceae</taxon>
        <taxon>Marinomonas</taxon>
    </lineage>
</organism>
<accession>A0ABT3KH41</accession>
<comment type="caution">
    <text evidence="1">The sequence shown here is derived from an EMBL/GenBank/DDBJ whole genome shotgun (WGS) entry which is preliminary data.</text>
</comment>